<accession>A0ABP8QNK5</accession>
<proteinExistence type="predicted"/>
<name>A0ABP8QNK5_9BACT</name>
<reference evidence="2" key="1">
    <citation type="journal article" date="2019" name="Int. J. Syst. Evol. Microbiol.">
        <title>The Global Catalogue of Microorganisms (GCM) 10K type strain sequencing project: providing services to taxonomists for standard genome sequencing and annotation.</title>
        <authorList>
            <consortium name="The Broad Institute Genomics Platform"/>
            <consortium name="The Broad Institute Genome Sequencing Center for Infectious Disease"/>
            <person name="Wu L."/>
            <person name="Ma J."/>
        </authorList>
    </citation>
    <scope>NUCLEOTIDE SEQUENCE [LARGE SCALE GENOMIC DNA]</scope>
    <source>
        <strain evidence="2">JCM 17841</strain>
    </source>
</reference>
<evidence type="ECO:0000313" key="2">
    <source>
        <dbReference type="Proteomes" id="UP001501243"/>
    </source>
</evidence>
<sequence>MNFLQLVEAVQQGASVEAVAASHTTEPTAELLYVYMTPSVSLTNELAFFNWERVPSTIFFTVDGVEYESFFSASELADLISEYAAYLGAAASPLAIAKAVLDYHKYDA</sequence>
<protein>
    <submittedName>
        <fullName evidence="1">Uncharacterized protein</fullName>
    </submittedName>
</protein>
<evidence type="ECO:0000313" key="1">
    <source>
        <dbReference type="EMBL" id="GAA4504662.1"/>
    </source>
</evidence>
<organism evidence="1 2">
    <name type="scientific">Hymenobacter ginsengisoli</name>
    <dbReference type="NCBI Taxonomy" id="1051626"/>
    <lineage>
        <taxon>Bacteria</taxon>
        <taxon>Pseudomonadati</taxon>
        <taxon>Bacteroidota</taxon>
        <taxon>Cytophagia</taxon>
        <taxon>Cytophagales</taxon>
        <taxon>Hymenobacteraceae</taxon>
        <taxon>Hymenobacter</taxon>
    </lineage>
</organism>
<dbReference type="EMBL" id="BAABGQ010000008">
    <property type="protein sequence ID" value="GAA4504662.1"/>
    <property type="molecule type" value="Genomic_DNA"/>
</dbReference>
<comment type="caution">
    <text evidence="1">The sequence shown here is derived from an EMBL/GenBank/DDBJ whole genome shotgun (WGS) entry which is preliminary data.</text>
</comment>
<gene>
    <name evidence="1" type="ORF">GCM10023172_31240</name>
</gene>
<dbReference type="RefSeq" id="WP_208131181.1">
    <property type="nucleotide sequence ID" value="NZ_BAABGQ010000008.1"/>
</dbReference>
<keyword evidence="2" id="KW-1185">Reference proteome</keyword>
<dbReference type="Proteomes" id="UP001501243">
    <property type="component" value="Unassembled WGS sequence"/>
</dbReference>